<keyword evidence="1 8" id="KW-0597">Phosphoprotein</keyword>
<evidence type="ECO:0000256" key="6">
    <source>
        <dbReference type="ARBA" id="ARBA00022840"/>
    </source>
</evidence>
<evidence type="ECO:0000259" key="11">
    <source>
        <dbReference type="PROSITE" id="PS50035"/>
    </source>
</evidence>
<feature type="binding site" evidence="8">
    <location>
        <position position="406"/>
    </location>
    <ligand>
        <name>Mg(2+)</name>
        <dbReference type="ChEBI" id="CHEBI:18420"/>
    </ligand>
</feature>
<evidence type="ECO:0000256" key="1">
    <source>
        <dbReference type="ARBA" id="ARBA00022553"/>
    </source>
</evidence>
<comment type="catalytic activity">
    <reaction evidence="8 9">
        <text>[phosphate](n) + ATP = [phosphate](n+1) + ADP</text>
        <dbReference type="Rhea" id="RHEA:19573"/>
        <dbReference type="Rhea" id="RHEA-COMP:9859"/>
        <dbReference type="Rhea" id="RHEA-COMP:14280"/>
        <dbReference type="ChEBI" id="CHEBI:16838"/>
        <dbReference type="ChEBI" id="CHEBI:30616"/>
        <dbReference type="ChEBI" id="CHEBI:456216"/>
        <dbReference type="EC" id="2.7.4.1"/>
    </reaction>
</comment>
<comment type="similarity">
    <text evidence="8 9">Belongs to the polyphosphate kinase 1 (PPK1) family.</text>
</comment>
<dbReference type="HAMAP" id="MF_00347">
    <property type="entry name" value="Polyphosphate_kinase"/>
    <property type="match status" value="1"/>
</dbReference>
<dbReference type="NCBIfam" id="NF003917">
    <property type="entry name" value="PRK05443.1-1"/>
    <property type="match status" value="1"/>
</dbReference>
<evidence type="ECO:0000313" key="13">
    <source>
        <dbReference type="Proteomes" id="UP000733611"/>
    </source>
</evidence>
<dbReference type="PANTHER" id="PTHR30218">
    <property type="entry name" value="POLYPHOSPHATE KINASE"/>
    <property type="match status" value="1"/>
</dbReference>
<keyword evidence="6 8" id="KW-0067">ATP-binding</keyword>
<dbReference type="InterPro" id="IPR036830">
    <property type="entry name" value="PP_kinase_middle_dom_sf"/>
</dbReference>
<feature type="binding site" evidence="8">
    <location>
        <position position="47"/>
    </location>
    <ligand>
        <name>ATP</name>
        <dbReference type="ChEBI" id="CHEBI:30616"/>
    </ligand>
</feature>
<proteinExistence type="inferred from homology"/>
<dbReference type="Gene3D" id="3.30.1840.10">
    <property type="entry name" value="Polyphosphate kinase middle domain"/>
    <property type="match status" value="1"/>
</dbReference>
<dbReference type="SUPFAM" id="SSF143724">
    <property type="entry name" value="PHP14-like"/>
    <property type="match status" value="1"/>
</dbReference>
<keyword evidence="5 8" id="KW-0418">Kinase</keyword>
<dbReference type="CDD" id="cd09167">
    <property type="entry name" value="PLDc_EcPPK1_C2_like"/>
    <property type="match status" value="1"/>
</dbReference>
<comment type="caution">
    <text evidence="12">The sequence shown here is derived from an EMBL/GenBank/DDBJ whole genome shotgun (WGS) entry which is preliminary data.</text>
</comment>
<keyword evidence="7 8" id="KW-0460">Magnesium</keyword>
<dbReference type="InterPro" id="IPR025198">
    <property type="entry name" value="PPK_N_dom"/>
</dbReference>
<dbReference type="Pfam" id="PF17941">
    <property type="entry name" value="PP_kinase_C_1"/>
    <property type="match status" value="1"/>
</dbReference>
<evidence type="ECO:0000256" key="4">
    <source>
        <dbReference type="ARBA" id="ARBA00022741"/>
    </source>
</evidence>
<dbReference type="SUPFAM" id="SSF140356">
    <property type="entry name" value="PPK N-terminal domain-like"/>
    <property type="match status" value="1"/>
</dbReference>
<dbReference type="InterPro" id="IPR001736">
    <property type="entry name" value="PLipase_D/transphosphatidylase"/>
</dbReference>
<evidence type="ECO:0000256" key="3">
    <source>
        <dbReference type="ARBA" id="ARBA00022723"/>
    </source>
</evidence>
<dbReference type="Pfam" id="PF13089">
    <property type="entry name" value="PP_kinase_N"/>
    <property type="match status" value="1"/>
</dbReference>
<feature type="domain" description="PLD phosphodiesterase" evidence="11">
    <location>
        <begin position="431"/>
        <end position="465"/>
    </location>
</feature>
<feature type="active site" description="Phosphohistidine intermediate" evidence="8">
    <location>
        <position position="436"/>
    </location>
</feature>
<dbReference type="EC" id="2.7.4.1" evidence="8 9"/>
<dbReference type="InterPro" id="IPR024953">
    <property type="entry name" value="PP_kinase_middle"/>
</dbReference>
<organism evidence="12 13">
    <name type="scientific">Candidatus Anaerobiospirillum pullicola</name>
    <dbReference type="NCBI Taxonomy" id="2838451"/>
    <lineage>
        <taxon>Bacteria</taxon>
        <taxon>Pseudomonadati</taxon>
        <taxon>Pseudomonadota</taxon>
        <taxon>Gammaproteobacteria</taxon>
        <taxon>Aeromonadales</taxon>
        <taxon>Succinivibrionaceae</taxon>
        <taxon>Anaerobiospirillum</taxon>
    </lineage>
</organism>
<keyword evidence="2 8" id="KW-0808">Transferase</keyword>
<dbReference type="Pfam" id="PF02503">
    <property type="entry name" value="PP_kinase"/>
    <property type="match status" value="1"/>
</dbReference>
<reference evidence="12" key="1">
    <citation type="journal article" date="2021" name="PeerJ">
        <title>Extensive microbial diversity within the chicken gut microbiome revealed by metagenomics and culture.</title>
        <authorList>
            <person name="Gilroy R."/>
            <person name="Ravi A."/>
            <person name="Getino M."/>
            <person name="Pursley I."/>
            <person name="Horton D.L."/>
            <person name="Alikhan N.F."/>
            <person name="Baker D."/>
            <person name="Gharbi K."/>
            <person name="Hall N."/>
            <person name="Watson M."/>
            <person name="Adriaenssens E.M."/>
            <person name="Foster-Nyarko E."/>
            <person name="Jarju S."/>
            <person name="Secka A."/>
            <person name="Antonio M."/>
            <person name="Oren A."/>
            <person name="Chaudhuri R.R."/>
            <person name="La Ragione R."/>
            <person name="Hildebrand F."/>
            <person name="Pallen M.J."/>
        </authorList>
    </citation>
    <scope>NUCLEOTIDE SEQUENCE</scope>
    <source>
        <strain evidence="12">378</strain>
    </source>
</reference>
<dbReference type="GO" id="GO:0009358">
    <property type="term" value="C:polyphosphate kinase complex"/>
    <property type="evidence" value="ECO:0007669"/>
    <property type="project" value="InterPro"/>
</dbReference>
<evidence type="ECO:0000256" key="10">
    <source>
        <dbReference type="SAM" id="MobiDB-lite"/>
    </source>
</evidence>
<feature type="compositionally biased region" description="Basic and acidic residues" evidence="10">
    <location>
        <begin position="712"/>
        <end position="738"/>
    </location>
</feature>
<dbReference type="GO" id="GO:0006799">
    <property type="term" value="P:polyphosphate biosynthetic process"/>
    <property type="evidence" value="ECO:0007669"/>
    <property type="project" value="UniProtKB-UniRule"/>
</dbReference>
<keyword evidence="3 8" id="KW-0479">Metal-binding</keyword>
<reference evidence="12" key="2">
    <citation type="submission" date="2021-04" db="EMBL/GenBank/DDBJ databases">
        <authorList>
            <person name="Gilroy R."/>
        </authorList>
    </citation>
    <scope>NUCLEOTIDE SEQUENCE</scope>
    <source>
        <strain evidence="12">378</strain>
    </source>
</reference>
<dbReference type="Proteomes" id="UP000733611">
    <property type="component" value="Unassembled WGS sequence"/>
</dbReference>
<evidence type="ECO:0000256" key="8">
    <source>
        <dbReference type="HAMAP-Rule" id="MF_00347"/>
    </source>
</evidence>
<feature type="binding site" evidence="8">
    <location>
        <position position="376"/>
    </location>
    <ligand>
        <name>Mg(2+)</name>
        <dbReference type="ChEBI" id="CHEBI:18420"/>
    </ligand>
</feature>
<evidence type="ECO:0000256" key="5">
    <source>
        <dbReference type="ARBA" id="ARBA00022777"/>
    </source>
</evidence>
<evidence type="ECO:0000313" key="12">
    <source>
        <dbReference type="EMBL" id="MBU3843615.1"/>
    </source>
</evidence>
<comment type="PTM">
    <text evidence="8 9">An intermediate of this reaction is the autophosphorylated ppk in which a phosphate is covalently linked to a histidine residue through a N-P bond.</text>
</comment>
<evidence type="ECO:0000256" key="9">
    <source>
        <dbReference type="RuleBase" id="RU003800"/>
    </source>
</evidence>
<name>A0A948TEJ8_9GAMM</name>
<dbReference type="NCBIfam" id="TIGR03705">
    <property type="entry name" value="poly_P_kin"/>
    <property type="match status" value="1"/>
</dbReference>
<dbReference type="PROSITE" id="PS50035">
    <property type="entry name" value="PLD"/>
    <property type="match status" value="1"/>
</dbReference>
<keyword evidence="4 8" id="KW-0547">Nucleotide-binding</keyword>
<dbReference type="InterPro" id="IPR003414">
    <property type="entry name" value="PP_kinase"/>
</dbReference>
<dbReference type="Pfam" id="PF13090">
    <property type="entry name" value="PP_kinase_C"/>
    <property type="match status" value="1"/>
</dbReference>
<feature type="region of interest" description="Disordered" evidence="10">
    <location>
        <begin position="705"/>
        <end position="744"/>
    </location>
</feature>
<comment type="cofactor">
    <cofactor evidence="8">
        <name>Mg(2+)</name>
        <dbReference type="ChEBI" id="CHEBI:18420"/>
    </cofactor>
</comment>
<dbReference type="GO" id="GO:0046872">
    <property type="term" value="F:metal ion binding"/>
    <property type="evidence" value="ECO:0007669"/>
    <property type="project" value="UniProtKB-KW"/>
</dbReference>
<dbReference type="Gene3D" id="3.30.870.10">
    <property type="entry name" value="Endonuclease Chain A"/>
    <property type="match status" value="2"/>
</dbReference>
<dbReference type="InterPro" id="IPR025200">
    <property type="entry name" value="PPK_C_dom2"/>
</dbReference>
<gene>
    <name evidence="12" type="primary">ppk1</name>
    <name evidence="8" type="synonym">ppk</name>
    <name evidence="12" type="ORF">H9847_01895</name>
</gene>
<evidence type="ECO:0000256" key="2">
    <source>
        <dbReference type="ARBA" id="ARBA00022679"/>
    </source>
</evidence>
<sequence>MANEAQVELVPKELSWLSFNGRVLQEAADPSVPLIEKIRFLGIYSNNQDEFFKVRVADLKRQIIINKENNGDASDTVKLLKEVQNKVSEYQVVMNRIFRDLLQELADNKIYLRNETEVTDNQRQWVRNYFKMHVLKHINPIIFSDTIDLVQFLRDQYTYLLVKMAGKGKDTNYALIEIPSDVVPRFISMPTEEGETTLMFLDDVIRICLDDIFKGLFDYDTIEAYSIKMNRDAEYDLQGNVDMSVLENMSNSLKQRLNAMPVRFAYDRAMPQEMVTFMTRELHLSDIDSCMPGGRYHNFKDLLSFPSVGGSDKFENSSLPIIHSTPFDSYNNVFDAISNGDILLYYPYYSFEYFTEFLRQASYDPKVTTIKINIYRVARNSRVIDSLIDAANNGKRVTVVVELKARFDEANNIKWASHLTQAGVKVLFGLPTLKIHSKLCIVSRRENGQNIRYAHIGTGNFNEKTAKIYTDFALFTKNQTLTHEVHSVFDFIEYPYTRPRFDKLLVSPINARQRIYAMIDREIENAAMGLPAYINLKVNNLVDKGLIERLYKASQGGVKIRAIIRGMCSLRPGVPGLSENIYITSIVDRFLEHPRVMIFCNNNQEELYISSADWMTRNLDYRIEVGAPVLDPELRERIRTIFKIQESDNQKARIIDADQKNEYVQYVEGSPQIQSQIEIHNYLQAVEQKHSALISATLASAEEAAIAQSTSVKKDEENKEGKGKSKESKESKDKDAKKDKSKKK</sequence>
<dbReference type="GO" id="GO:0005524">
    <property type="term" value="F:ATP binding"/>
    <property type="evidence" value="ECO:0007669"/>
    <property type="project" value="UniProtKB-KW"/>
</dbReference>
<dbReference type="InterPro" id="IPR041108">
    <property type="entry name" value="PP_kinase_C_1"/>
</dbReference>
<dbReference type="AlphaFoldDB" id="A0A948TEJ8"/>
<feature type="binding site" evidence="8">
    <location>
        <position position="469"/>
    </location>
    <ligand>
        <name>ATP</name>
        <dbReference type="ChEBI" id="CHEBI:30616"/>
    </ligand>
</feature>
<dbReference type="EMBL" id="JAHLFE010000035">
    <property type="protein sequence ID" value="MBU3843615.1"/>
    <property type="molecule type" value="Genomic_DNA"/>
</dbReference>
<dbReference type="PIRSF" id="PIRSF015589">
    <property type="entry name" value="PP_kinase"/>
    <property type="match status" value="1"/>
</dbReference>
<evidence type="ECO:0000256" key="7">
    <source>
        <dbReference type="ARBA" id="ARBA00022842"/>
    </source>
</evidence>
<comment type="function">
    <text evidence="8 9">Catalyzes the reversible transfer of the terminal phosphate of ATP to form a long-chain polyphosphate (polyP).</text>
</comment>
<dbReference type="InterPro" id="IPR036832">
    <property type="entry name" value="PPK_N_dom_sf"/>
</dbReference>
<dbReference type="SUPFAM" id="SSF56024">
    <property type="entry name" value="Phospholipase D/nuclease"/>
    <property type="match status" value="2"/>
</dbReference>
<dbReference type="FunFam" id="3.30.870.10:FF:000001">
    <property type="entry name" value="Polyphosphate kinase"/>
    <property type="match status" value="1"/>
</dbReference>
<feature type="binding site" evidence="8">
    <location>
        <position position="565"/>
    </location>
    <ligand>
        <name>ATP</name>
        <dbReference type="ChEBI" id="CHEBI:30616"/>
    </ligand>
</feature>
<dbReference type="CDD" id="cd09164">
    <property type="entry name" value="PLDc_EcPPK1_C1_like"/>
    <property type="match status" value="1"/>
</dbReference>
<dbReference type="Gene3D" id="1.20.58.310">
    <property type="entry name" value="Polyphosphate kinase N-terminal domain"/>
    <property type="match status" value="1"/>
</dbReference>
<protein>
    <recommendedName>
        <fullName evidence="8 9">Polyphosphate kinase</fullName>
        <ecNumber evidence="8 9">2.7.4.1</ecNumber>
    </recommendedName>
    <alternativeName>
        <fullName evidence="8">ATP-polyphosphate phosphotransferase</fullName>
    </alternativeName>
    <alternativeName>
        <fullName evidence="8">Polyphosphoric acid kinase</fullName>
    </alternativeName>
</protein>
<accession>A0A948TEJ8</accession>
<feature type="binding site" evidence="8">
    <location>
        <position position="593"/>
    </location>
    <ligand>
        <name>ATP</name>
        <dbReference type="ChEBI" id="CHEBI:30616"/>
    </ligand>
</feature>
<dbReference type="PANTHER" id="PTHR30218:SF0">
    <property type="entry name" value="POLYPHOSPHATE KINASE"/>
    <property type="match status" value="1"/>
</dbReference>
<dbReference type="GO" id="GO:0008976">
    <property type="term" value="F:polyphosphate kinase activity"/>
    <property type="evidence" value="ECO:0007669"/>
    <property type="project" value="UniProtKB-UniRule"/>
</dbReference>